<dbReference type="RefSeq" id="WP_106268294.1">
    <property type="nucleotide sequence ID" value="NZ_PVTQ01000022.1"/>
</dbReference>
<evidence type="ECO:0000313" key="1">
    <source>
        <dbReference type="EMBL" id="PRY84606.1"/>
    </source>
</evidence>
<keyword evidence="2" id="KW-1185">Reference proteome</keyword>
<evidence type="ECO:0000313" key="2">
    <source>
        <dbReference type="Proteomes" id="UP000238392"/>
    </source>
</evidence>
<gene>
    <name evidence="1" type="ORF">CLV74_12224</name>
</gene>
<reference evidence="1 2" key="1">
    <citation type="submission" date="2018-03" db="EMBL/GenBank/DDBJ databases">
        <title>Genomic Encyclopedia of Archaeal and Bacterial Type Strains, Phase II (KMG-II): from individual species to whole genera.</title>
        <authorList>
            <person name="Goeker M."/>
        </authorList>
    </citation>
    <scope>NUCLEOTIDE SEQUENCE [LARGE SCALE GENOMIC DNA]</scope>
    <source>
        <strain evidence="1 2">DSM 100212</strain>
    </source>
</reference>
<dbReference type="CDD" id="cd09645">
    <property type="entry name" value="Cas5_I-E"/>
    <property type="match status" value="1"/>
</dbReference>
<accession>A0A2T0WD78</accession>
<dbReference type="EMBL" id="PVTQ01000022">
    <property type="protein sequence ID" value="PRY84606.1"/>
    <property type="molecule type" value="Genomic_DNA"/>
</dbReference>
<dbReference type="AlphaFoldDB" id="A0A2T0WD78"/>
<dbReference type="GO" id="GO:0003723">
    <property type="term" value="F:RNA binding"/>
    <property type="evidence" value="ECO:0007669"/>
    <property type="project" value="InterPro"/>
</dbReference>
<proteinExistence type="predicted"/>
<comment type="caution">
    <text evidence="1">The sequence shown here is derived from an EMBL/GenBank/DDBJ whole genome shotgun (WGS) entry which is preliminary data.</text>
</comment>
<sequence length="232" mass="25486">MTDYLVFTLSATIGAMGDLAGHERRGTQLWPGRSAVTGLLGAALGVRRDGDFSGLDRLGMAVTAFASDTENHEADFRDYHTVETVPSAKAKKPNSRPEALRTAGRETNTTITLRDYRTGPLFGVAVWGSDLEKLEKALLTPVFTLYFGRKSCPLSAPVCPRIVVAQTPEEALAMVQIPYWRGKCTARRLIADAEDGDAHIETRHDRPLDRNLWHFGSRSVAFRTVEIRAGGE</sequence>
<dbReference type="Pfam" id="PF09704">
    <property type="entry name" value="Cas_Cas5d"/>
    <property type="match status" value="1"/>
</dbReference>
<dbReference type="InterPro" id="IPR021124">
    <property type="entry name" value="CRISPR-assoc_prot_Cas5"/>
</dbReference>
<organism evidence="1 2">
    <name type="scientific">Donghicola tyrosinivorans</name>
    <dbReference type="NCBI Taxonomy" id="1652492"/>
    <lineage>
        <taxon>Bacteria</taxon>
        <taxon>Pseudomonadati</taxon>
        <taxon>Pseudomonadota</taxon>
        <taxon>Alphaproteobacteria</taxon>
        <taxon>Rhodobacterales</taxon>
        <taxon>Roseobacteraceae</taxon>
        <taxon>Donghicola</taxon>
    </lineage>
</organism>
<dbReference type="GO" id="GO:0043571">
    <property type="term" value="P:maintenance of CRISPR repeat elements"/>
    <property type="evidence" value="ECO:0007669"/>
    <property type="project" value="InterPro"/>
</dbReference>
<dbReference type="InterPro" id="IPR010147">
    <property type="entry name" value="CRISPR-assoc_prot_CasD"/>
</dbReference>
<protein>
    <submittedName>
        <fullName evidence="1">CRISPR system Cascade subunit CasD</fullName>
    </submittedName>
</protein>
<dbReference type="NCBIfam" id="TIGR01868">
    <property type="entry name" value="casD_Cas5e"/>
    <property type="match status" value="1"/>
</dbReference>
<dbReference type="Proteomes" id="UP000238392">
    <property type="component" value="Unassembled WGS sequence"/>
</dbReference>
<dbReference type="GO" id="GO:0051607">
    <property type="term" value="P:defense response to virus"/>
    <property type="evidence" value="ECO:0007669"/>
    <property type="project" value="InterPro"/>
</dbReference>
<dbReference type="Gene3D" id="3.30.70.2660">
    <property type="match status" value="1"/>
</dbReference>
<name>A0A2T0WD78_9RHOB</name>
<dbReference type="OrthoDB" id="5704083at2"/>